<dbReference type="EMBL" id="JAAGOH010000043">
    <property type="protein sequence ID" value="NDY93671.1"/>
    <property type="molecule type" value="Genomic_DNA"/>
</dbReference>
<evidence type="ECO:0000256" key="1">
    <source>
        <dbReference type="ARBA" id="ARBA00023239"/>
    </source>
</evidence>
<dbReference type="AlphaFoldDB" id="A0A7C9PKM3"/>
<dbReference type="PANTHER" id="PTHR30143:SF0">
    <property type="entry name" value="2-KETO-4-PENTENOATE HYDRATASE"/>
    <property type="match status" value="1"/>
</dbReference>
<feature type="domain" description="Fumarylacetoacetase-like C-terminal" evidence="2">
    <location>
        <begin position="107"/>
        <end position="266"/>
    </location>
</feature>
<gene>
    <name evidence="3" type="ORF">G3A44_20990</name>
</gene>
<dbReference type="Pfam" id="PF01557">
    <property type="entry name" value="FAA_hydrolase"/>
    <property type="match status" value="1"/>
</dbReference>
<protein>
    <submittedName>
        <fullName evidence="3">2-keto-4-pentenoate hydratase</fullName>
    </submittedName>
</protein>
<keyword evidence="4" id="KW-1185">Reference proteome</keyword>
<evidence type="ECO:0000259" key="2">
    <source>
        <dbReference type="Pfam" id="PF01557"/>
    </source>
</evidence>
<dbReference type="RefSeq" id="WP_163459700.1">
    <property type="nucleotide sequence ID" value="NZ_JAAGOH010000043.1"/>
</dbReference>
<organism evidence="3 4">
    <name type="scientific">Ideonella livida</name>
    <dbReference type="NCBI Taxonomy" id="2707176"/>
    <lineage>
        <taxon>Bacteria</taxon>
        <taxon>Pseudomonadati</taxon>
        <taxon>Pseudomonadota</taxon>
        <taxon>Betaproteobacteria</taxon>
        <taxon>Burkholderiales</taxon>
        <taxon>Sphaerotilaceae</taxon>
        <taxon>Ideonella</taxon>
    </lineage>
</organism>
<sequence length="267" mass="27573">MTPDTLPTPAARVLCDALLQARARGQALDLDPALLAGAPDDETGCAVAHAQGVALGAWAADAVPGHWKSGGPGRQARLTHAPLLPAGVHTVAQGQVADLRGLSFFAPRIEAEIALRLGQAVTPAQAAALTPEDAARVVDAFALSMEVVDSRWAAGAVVPPPAQLADFQVHGALVLGPWQPLSPRDWTAQALTLAWDGQDSLAFTGTHTLGGPLWGVPAWLRHLTRHGQTVPAGTVVTTGSWSGCRPVPRGATVRLAFEGLGTLACQL</sequence>
<reference evidence="3 4" key="1">
    <citation type="submission" date="2020-02" db="EMBL/GenBank/DDBJ databases">
        <title>Ideonella bacterium strain TBM-1.</title>
        <authorList>
            <person name="Chen W.-M."/>
        </authorList>
    </citation>
    <scope>NUCLEOTIDE SEQUENCE [LARGE SCALE GENOMIC DNA]</scope>
    <source>
        <strain evidence="3 4">TBM-1</strain>
    </source>
</reference>
<evidence type="ECO:0000313" key="4">
    <source>
        <dbReference type="Proteomes" id="UP000484255"/>
    </source>
</evidence>
<dbReference type="InterPro" id="IPR011234">
    <property type="entry name" value="Fumarylacetoacetase-like_C"/>
</dbReference>
<name>A0A7C9PKM3_9BURK</name>
<dbReference type="PANTHER" id="PTHR30143">
    <property type="entry name" value="ACID HYDRATASE"/>
    <property type="match status" value="1"/>
</dbReference>
<dbReference type="InterPro" id="IPR050772">
    <property type="entry name" value="Hydratase-Decarb/MhpD_sf"/>
</dbReference>
<keyword evidence="1" id="KW-0456">Lyase</keyword>
<evidence type="ECO:0000313" key="3">
    <source>
        <dbReference type="EMBL" id="NDY93671.1"/>
    </source>
</evidence>
<accession>A0A7C9PKM3</accession>
<comment type="caution">
    <text evidence="3">The sequence shown here is derived from an EMBL/GenBank/DDBJ whole genome shotgun (WGS) entry which is preliminary data.</text>
</comment>
<dbReference type="Gene3D" id="3.90.850.10">
    <property type="entry name" value="Fumarylacetoacetase-like, C-terminal domain"/>
    <property type="match status" value="1"/>
</dbReference>
<dbReference type="SUPFAM" id="SSF56529">
    <property type="entry name" value="FAH"/>
    <property type="match status" value="1"/>
</dbReference>
<dbReference type="Proteomes" id="UP000484255">
    <property type="component" value="Unassembled WGS sequence"/>
</dbReference>
<dbReference type="GO" id="GO:0008684">
    <property type="term" value="F:2-oxopent-4-enoate hydratase activity"/>
    <property type="evidence" value="ECO:0007669"/>
    <property type="project" value="TreeGrafter"/>
</dbReference>
<dbReference type="InterPro" id="IPR036663">
    <property type="entry name" value="Fumarylacetoacetase_C_sf"/>
</dbReference>
<dbReference type="GO" id="GO:0005737">
    <property type="term" value="C:cytoplasm"/>
    <property type="evidence" value="ECO:0007669"/>
    <property type="project" value="TreeGrafter"/>
</dbReference>
<proteinExistence type="predicted"/>